<evidence type="ECO:0008006" key="3">
    <source>
        <dbReference type="Google" id="ProtNLM"/>
    </source>
</evidence>
<sequence length="380" mass="40755">MWAAGLSCHVLSASISRRCRPAGILSVSRAVHQAATAGYDGDAESGGKSKADLYDQRRPGYDAAVVEELVEQLHLAHTRMGTAGPAAVIELGAGTGKFSQSLAQRILADEHGRDLVFVASEPVAGMRDVLKGKLPESPRVVVAPGTADDLRDAQEAAASARVGGPPPVCGIVSAQAFHWFANDATLKELSRVVAPGGILGMVWNNRDTRLEWIRELEELVSPLYPPEVPRQQHGDFMQPFLGEAPGAKDFAPMGVFCSSTEQRGGIEMVVGRVLSLSVVANRPTTEQNEIAERCRAIVRAHLANVDDITLPYVTHAFFFVKRPAAVSAQQARAAFAEEEQWKLLGKDPVAAQTEGWRPIPYASNARSPEGLIWQALGLGS</sequence>
<keyword evidence="2" id="KW-1185">Reference proteome</keyword>
<reference evidence="1" key="1">
    <citation type="submission" date="2021-02" db="EMBL/GenBank/DDBJ databases">
        <authorList>
            <person name="Dougan E. K."/>
            <person name="Rhodes N."/>
            <person name="Thang M."/>
            <person name="Chan C."/>
        </authorList>
    </citation>
    <scope>NUCLEOTIDE SEQUENCE</scope>
</reference>
<proteinExistence type="predicted"/>
<evidence type="ECO:0000313" key="1">
    <source>
        <dbReference type="EMBL" id="CAE7036321.1"/>
    </source>
</evidence>
<dbReference type="Proteomes" id="UP000604046">
    <property type="component" value="Unassembled WGS sequence"/>
</dbReference>
<name>A0A812IF87_9DINO</name>
<accession>A0A812IF87</accession>
<evidence type="ECO:0000313" key="2">
    <source>
        <dbReference type="Proteomes" id="UP000604046"/>
    </source>
</evidence>
<dbReference type="EMBL" id="CAJNDS010000269">
    <property type="protein sequence ID" value="CAE7036321.1"/>
    <property type="molecule type" value="Genomic_DNA"/>
</dbReference>
<organism evidence="1 2">
    <name type="scientific">Symbiodinium natans</name>
    <dbReference type="NCBI Taxonomy" id="878477"/>
    <lineage>
        <taxon>Eukaryota</taxon>
        <taxon>Sar</taxon>
        <taxon>Alveolata</taxon>
        <taxon>Dinophyceae</taxon>
        <taxon>Suessiales</taxon>
        <taxon>Symbiodiniaceae</taxon>
        <taxon>Symbiodinium</taxon>
    </lineage>
</organism>
<protein>
    <recommendedName>
        <fullName evidence="3">Methyltransferase type 11 domain-containing protein</fullName>
    </recommendedName>
</protein>
<dbReference type="AlphaFoldDB" id="A0A812IF87"/>
<dbReference type="Gene3D" id="3.40.50.150">
    <property type="entry name" value="Vaccinia Virus protein VP39"/>
    <property type="match status" value="1"/>
</dbReference>
<comment type="caution">
    <text evidence="1">The sequence shown here is derived from an EMBL/GenBank/DDBJ whole genome shotgun (WGS) entry which is preliminary data.</text>
</comment>
<dbReference type="CDD" id="cd02440">
    <property type="entry name" value="AdoMet_MTases"/>
    <property type="match status" value="1"/>
</dbReference>
<dbReference type="SUPFAM" id="SSF53335">
    <property type="entry name" value="S-adenosyl-L-methionine-dependent methyltransferases"/>
    <property type="match status" value="1"/>
</dbReference>
<gene>
    <name evidence="1" type="ORF">SNAT2548_LOCUS4416</name>
</gene>
<dbReference type="InterPro" id="IPR029063">
    <property type="entry name" value="SAM-dependent_MTases_sf"/>
</dbReference>
<dbReference type="OrthoDB" id="506498at2759"/>